<dbReference type="EMBL" id="FOFV01000002">
    <property type="protein sequence ID" value="SEQ19101.1"/>
    <property type="molecule type" value="Genomic_DNA"/>
</dbReference>
<keyword evidence="1 4" id="KW-0808">Transferase</keyword>
<protein>
    <submittedName>
        <fullName evidence="4">Acetyltransferase (GNAT) family protein</fullName>
    </submittedName>
</protein>
<reference evidence="5" key="1">
    <citation type="submission" date="2016-10" db="EMBL/GenBank/DDBJ databases">
        <authorList>
            <person name="Varghese N."/>
            <person name="Submissions S."/>
        </authorList>
    </citation>
    <scope>NUCLEOTIDE SEQUENCE [LARGE SCALE GENOMIC DNA]</scope>
    <source>
        <strain evidence="5">DSM 44437</strain>
    </source>
</reference>
<gene>
    <name evidence="4" type="ORF">SAMN04488000_102114</name>
</gene>
<evidence type="ECO:0000313" key="5">
    <source>
        <dbReference type="Proteomes" id="UP000199503"/>
    </source>
</evidence>
<evidence type="ECO:0000256" key="1">
    <source>
        <dbReference type="ARBA" id="ARBA00022679"/>
    </source>
</evidence>
<dbReference type="PANTHER" id="PTHR43877">
    <property type="entry name" value="AMINOALKYLPHOSPHONATE N-ACETYLTRANSFERASE-RELATED-RELATED"/>
    <property type="match status" value="1"/>
</dbReference>
<dbReference type="OrthoDB" id="70840at2"/>
<dbReference type="InterPro" id="IPR016181">
    <property type="entry name" value="Acyl_CoA_acyltransferase"/>
</dbReference>
<keyword evidence="5" id="KW-1185">Reference proteome</keyword>
<dbReference type="InterPro" id="IPR000182">
    <property type="entry name" value="GNAT_dom"/>
</dbReference>
<name>A0A1H9E076_9PSEU</name>
<dbReference type="Gene3D" id="3.40.630.30">
    <property type="match status" value="1"/>
</dbReference>
<dbReference type="STRING" id="65499.SAMN04488000_102114"/>
<dbReference type="Pfam" id="PF00583">
    <property type="entry name" value="Acetyltransf_1"/>
    <property type="match status" value="1"/>
</dbReference>
<dbReference type="SUPFAM" id="SSF55729">
    <property type="entry name" value="Acyl-CoA N-acyltransferases (Nat)"/>
    <property type="match status" value="1"/>
</dbReference>
<dbReference type="PROSITE" id="PS51186">
    <property type="entry name" value="GNAT"/>
    <property type="match status" value="1"/>
</dbReference>
<keyword evidence="2" id="KW-0012">Acyltransferase</keyword>
<dbReference type="InterPro" id="IPR050832">
    <property type="entry name" value="Bact_Acetyltransf"/>
</dbReference>
<dbReference type="PANTHER" id="PTHR43877:SF2">
    <property type="entry name" value="AMINOALKYLPHOSPHONATE N-ACETYLTRANSFERASE-RELATED"/>
    <property type="match status" value="1"/>
</dbReference>
<dbReference type="Proteomes" id="UP000199503">
    <property type="component" value="Unassembled WGS sequence"/>
</dbReference>
<accession>A0A1H9E076</accession>
<feature type="domain" description="N-acetyltransferase" evidence="3">
    <location>
        <begin position="10"/>
        <end position="153"/>
    </location>
</feature>
<dbReference type="CDD" id="cd04301">
    <property type="entry name" value="NAT_SF"/>
    <property type="match status" value="1"/>
</dbReference>
<evidence type="ECO:0000259" key="3">
    <source>
        <dbReference type="PROSITE" id="PS51186"/>
    </source>
</evidence>
<dbReference type="RefSeq" id="WP_089910869.1">
    <property type="nucleotide sequence ID" value="NZ_FOFV01000002.1"/>
</dbReference>
<dbReference type="AlphaFoldDB" id="A0A1H9E076"/>
<evidence type="ECO:0000256" key="2">
    <source>
        <dbReference type="ARBA" id="ARBA00023315"/>
    </source>
</evidence>
<proteinExistence type="predicted"/>
<evidence type="ECO:0000313" key="4">
    <source>
        <dbReference type="EMBL" id="SEQ19101.1"/>
    </source>
</evidence>
<dbReference type="GO" id="GO:0016747">
    <property type="term" value="F:acyltransferase activity, transferring groups other than amino-acyl groups"/>
    <property type="evidence" value="ECO:0007669"/>
    <property type="project" value="InterPro"/>
</dbReference>
<organism evidence="4 5">
    <name type="scientific">Lentzea albida</name>
    <dbReference type="NCBI Taxonomy" id="65499"/>
    <lineage>
        <taxon>Bacteria</taxon>
        <taxon>Bacillati</taxon>
        <taxon>Actinomycetota</taxon>
        <taxon>Actinomycetes</taxon>
        <taxon>Pseudonocardiales</taxon>
        <taxon>Pseudonocardiaceae</taxon>
        <taxon>Lentzea</taxon>
    </lineage>
</organism>
<sequence>MTLSVHWTSPDAPEVAEMMAELLHEYVSRYGPAARERMERFPDSSLTPPDGRLVVLLRDGVAVAGGAFRRLDEHTAELKRIWTHSAHRRQGLARRVLEVLEAEAFRLGYRRVFLTTGPRQPEARGLYLAAGYTPLFDVTVPPSGPLPFEKRVAEPVGTVLHA</sequence>